<gene>
    <name evidence="6" type="primary">LOC108564190</name>
</gene>
<dbReference type="SMART" id="SM00908">
    <property type="entry name" value="Gal-bind_lectin"/>
    <property type="match status" value="1"/>
</dbReference>
<dbReference type="GeneID" id="108564190"/>
<feature type="compositionally biased region" description="Gly residues" evidence="3">
    <location>
        <begin position="286"/>
        <end position="296"/>
    </location>
</feature>
<dbReference type="Gene3D" id="2.60.120.200">
    <property type="match status" value="1"/>
</dbReference>
<dbReference type="Pfam" id="PF00337">
    <property type="entry name" value="Gal-bind_lectin"/>
    <property type="match status" value="1"/>
</dbReference>
<feature type="compositionally biased region" description="Low complexity" evidence="3">
    <location>
        <begin position="164"/>
        <end position="195"/>
    </location>
</feature>
<name>A0ABM1MVN1_NICVS</name>
<keyword evidence="5" id="KW-1185">Reference proteome</keyword>
<dbReference type="PANTHER" id="PTHR11346">
    <property type="entry name" value="GALECTIN"/>
    <property type="match status" value="1"/>
</dbReference>
<organism evidence="5 6">
    <name type="scientific">Nicrophorus vespilloides</name>
    <name type="common">Boreal carrion beetle</name>
    <dbReference type="NCBI Taxonomy" id="110193"/>
    <lineage>
        <taxon>Eukaryota</taxon>
        <taxon>Metazoa</taxon>
        <taxon>Ecdysozoa</taxon>
        <taxon>Arthropoda</taxon>
        <taxon>Hexapoda</taxon>
        <taxon>Insecta</taxon>
        <taxon>Pterygota</taxon>
        <taxon>Neoptera</taxon>
        <taxon>Endopterygota</taxon>
        <taxon>Coleoptera</taxon>
        <taxon>Polyphaga</taxon>
        <taxon>Staphyliniformia</taxon>
        <taxon>Silphidae</taxon>
        <taxon>Nicrophorinae</taxon>
        <taxon>Nicrophorus</taxon>
    </lineage>
</organism>
<feature type="compositionally biased region" description="Pro residues" evidence="3">
    <location>
        <begin position="196"/>
        <end position="210"/>
    </location>
</feature>
<feature type="compositionally biased region" description="Low complexity" evidence="3">
    <location>
        <begin position="247"/>
        <end position="279"/>
    </location>
</feature>
<evidence type="ECO:0000256" key="1">
    <source>
        <dbReference type="ARBA" id="ARBA00022734"/>
    </source>
</evidence>
<dbReference type="InterPro" id="IPR044156">
    <property type="entry name" value="Galectin-like"/>
</dbReference>
<feature type="domain" description="Galectin" evidence="4">
    <location>
        <begin position="12"/>
        <end position="142"/>
    </location>
</feature>
<keyword evidence="1 2" id="KW-0430">Lectin</keyword>
<reference evidence="6" key="1">
    <citation type="submission" date="2025-08" db="UniProtKB">
        <authorList>
            <consortium name="RefSeq"/>
        </authorList>
    </citation>
    <scope>IDENTIFICATION</scope>
    <source>
        <tissue evidence="6">Whole Larva</tissue>
    </source>
</reference>
<protein>
    <recommendedName>
        <fullName evidence="2">Galectin</fullName>
    </recommendedName>
</protein>
<evidence type="ECO:0000313" key="6">
    <source>
        <dbReference type="RefSeq" id="XP_017778631.1"/>
    </source>
</evidence>
<sequence>MSNLLENPPTPFVGPISGGFRDGRIIRIQGYTSPIAERFNVNLQAGPGAEVDIAVHVSVRISEGYVARNSFQNGEWGDEEDKGDLLIGAGQKFEIIILCGSTDYKIAMNGKHFCEFPQRVSPRSTSHLFIDGDVSLTLISFEGGDEVTSSSASSQQSVGAPSFQGQYGPPQGQYGPPQGQYGPPQGQYGPPQGQYGPPPQQGYGPPPPPGQHEEQSSGFDFLGTAGSVIAGAISSGMAEKLIGSLTSGGNQQQGSQQQQTPNNQQQYQQQPSQPQNQQNFSLPQLGGHGSIGGLGSVGSLLTGFAEQLLQPKKEGHH</sequence>
<evidence type="ECO:0000256" key="2">
    <source>
        <dbReference type="RuleBase" id="RU102079"/>
    </source>
</evidence>
<accession>A0ABM1MVN1</accession>
<dbReference type="CDD" id="cd00070">
    <property type="entry name" value="GLECT"/>
    <property type="match status" value="1"/>
</dbReference>
<dbReference type="InterPro" id="IPR001079">
    <property type="entry name" value="Galectin_CRD"/>
</dbReference>
<evidence type="ECO:0000259" key="4">
    <source>
        <dbReference type="PROSITE" id="PS51304"/>
    </source>
</evidence>
<dbReference type="InterPro" id="IPR013320">
    <property type="entry name" value="ConA-like_dom_sf"/>
</dbReference>
<dbReference type="PANTHER" id="PTHR11346:SF176">
    <property type="entry name" value="32 KDA BETA-GALACTOSIDE-BINDING LECTIN LEC-3"/>
    <property type="match status" value="1"/>
</dbReference>
<dbReference type="PROSITE" id="PS51304">
    <property type="entry name" value="GALECTIN"/>
    <property type="match status" value="1"/>
</dbReference>
<evidence type="ECO:0000256" key="3">
    <source>
        <dbReference type="SAM" id="MobiDB-lite"/>
    </source>
</evidence>
<dbReference type="Proteomes" id="UP000695000">
    <property type="component" value="Unplaced"/>
</dbReference>
<dbReference type="RefSeq" id="XP_017778631.1">
    <property type="nucleotide sequence ID" value="XM_017923142.1"/>
</dbReference>
<dbReference type="SMART" id="SM00276">
    <property type="entry name" value="GLECT"/>
    <property type="match status" value="1"/>
</dbReference>
<feature type="region of interest" description="Disordered" evidence="3">
    <location>
        <begin position="145"/>
        <end position="219"/>
    </location>
</feature>
<evidence type="ECO:0000313" key="5">
    <source>
        <dbReference type="Proteomes" id="UP000695000"/>
    </source>
</evidence>
<feature type="region of interest" description="Disordered" evidence="3">
    <location>
        <begin position="243"/>
        <end position="297"/>
    </location>
</feature>
<dbReference type="SUPFAM" id="SSF49899">
    <property type="entry name" value="Concanavalin A-like lectins/glucanases"/>
    <property type="match status" value="1"/>
</dbReference>
<proteinExistence type="predicted"/>